<evidence type="ECO:0000256" key="3">
    <source>
        <dbReference type="ARBA" id="ARBA00022670"/>
    </source>
</evidence>
<evidence type="ECO:0000256" key="4">
    <source>
        <dbReference type="ARBA" id="ARBA00022801"/>
    </source>
</evidence>
<dbReference type="EMBL" id="MU155193">
    <property type="protein sequence ID" value="KAF9480484.1"/>
    <property type="molecule type" value="Genomic_DNA"/>
</dbReference>
<evidence type="ECO:0000256" key="5">
    <source>
        <dbReference type="ARBA" id="ARBA00023180"/>
    </source>
</evidence>
<evidence type="ECO:0000256" key="1">
    <source>
        <dbReference type="ARBA" id="ARBA00009431"/>
    </source>
</evidence>
<keyword evidence="8" id="KW-1185">Reference proteome</keyword>
<dbReference type="PANTHER" id="PTHR11802">
    <property type="entry name" value="SERINE PROTEASE FAMILY S10 SERINE CARBOXYPEPTIDASE"/>
    <property type="match status" value="1"/>
</dbReference>
<comment type="caution">
    <text evidence="7">The sequence shown here is derived from an EMBL/GenBank/DDBJ whole genome shotgun (WGS) entry which is preliminary data.</text>
</comment>
<keyword evidence="5" id="KW-0325">Glycoprotein</keyword>
<reference evidence="7" key="1">
    <citation type="submission" date="2020-11" db="EMBL/GenBank/DDBJ databases">
        <authorList>
            <consortium name="DOE Joint Genome Institute"/>
            <person name="Ahrendt S."/>
            <person name="Riley R."/>
            <person name="Andreopoulos W."/>
            <person name="Labutti K."/>
            <person name="Pangilinan J."/>
            <person name="Ruiz-Duenas F.J."/>
            <person name="Barrasa J.M."/>
            <person name="Sanchez-Garcia M."/>
            <person name="Camarero S."/>
            <person name="Miyauchi S."/>
            <person name="Serrano A."/>
            <person name="Linde D."/>
            <person name="Babiker R."/>
            <person name="Drula E."/>
            <person name="Ayuso-Fernandez I."/>
            <person name="Pacheco R."/>
            <person name="Padilla G."/>
            <person name="Ferreira P."/>
            <person name="Barriuso J."/>
            <person name="Kellner H."/>
            <person name="Castanera R."/>
            <person name="Alfaro M."/>
            <person name="Ramirez L."/>
            <person name="Pisabarro A.G."/>
            <person name="Kuo A."/>
            <person name="Tritt A."/>
            <person name="Lipzen A."/>
            <person name="He G."/>
            <person name="Yan M."/>
            <person name="Ng V."/>
            <person name="Cullen D."/>
            <person name="Martin F."/>
            <person name="Rosso M.-N."/>
            <person name="Henrissat B."/>
            <person name="Hibbett D."/>
            <person name="Martinez A.T."/>
            <person name="Grigoriev I.V."/>
        </authorList>
    </citation>
    <scope>NUCLEOTIDE SEQUENCE</scope>
    <source>
        <strain evidence="7">CIRM-BRFM 674</strain>
    </source>
</reference>
<sequence length="632" mass="70147">MSCLRLACFCAFALLSYAPFVASQDPTELPSTWPQVYPGQPSGDYSPKWQSYFQVNSKLPNVTWNIERSFAGNLPVQRAGHPNNTLFFVGFEKSKGSLTAPLSPANQPDPWGIWLNGGPGSSSMYGMFFENGPIQLQSDYSAKPNPYSWNKLADYFWVDQPVGVGYATADATGYAPDEDQIGKDFMGFLGNLVKVFPSLATRPLHITGESYAGQYIPYILKAYFDMPNPPVKVAKISIGDGTYSSEQIFELLPALSVLTTYPQIIGYDQDVYNYFKQQTDLCGFNITLTYPQHGIIPDVNFTFPTQRFIPWAQKLKRKSFKTELTRRIAEESSSISLKKREDREFARQEWKRDLSLRTNGTIDPWYGCFLLDMFIDYALNYTFPWSLTDEPGFSFNVYDIPDALNPKVTRDASVFMNDPTVRAAFHAPTVKDWEMQFDFPFGADPDDGSPMSINIFNDLAANATKKGVGIMLFSGNDDALIPHRGTEVAIQNTTFGGIQGFTRKPSTPWKNDAGKLAGVVHQERGWQYVLFLNAGHLVGQDAPISAFTFMREFVLGQNPTGSLTTSRTGAVSVVGGEDPSLSGMIPGPDPIYYGNGGAGATPSTYLFPAATRAAWKTFIAHAESTYFKRDVN</sequence>
<dbReference type="EC" id="3.4.16.-" evidence="6"/>
<dbReference type="PRINTS" id="PR00724">
    <property type="entry name" value="CRBOXYPTASEC"/>
</dbReference>
<dbReference type="InterPro" id="IPR001563">
    <property type="entry name" value="Peptidase_S10"/>
</dbReference>
<dbReference type="GO" id="GO:0006508">
    <property type="term" value="P:proteolysis"/>
    <property type="evidence" value="ECO:0007669"/>
    <property type="project" value="UniProtKB-KW"/>
</dbReference>
<evidence type="ECO:0000313" key="7">
    <source>
        <dbReference type="EMBL" id="KAF9480484.1"/>
    </source>
</evidence>
<evidence type="ECO:0000256" key="6">
    <source>
        <dbReference type="RuleBase" id="RU361156"/>
    </source>
</evidence>
<dbReference type="InterPro" id="IPR029058">
    <property type="entry name" value="AB_hydrolase_fold"/>
</dbReference>
<name>A0A9P5Z3K0_9AGAR</name>
<comment type="similarity">
    <text evidence="1 6">Belongs to the peptidase S10 family.</text>
</comment>
<accession>A0A9P5Z3K0</accession>
<protein>
    <recommendedName>
        <fullName evidence="6">Carboxypeptidase</fullName>
        <ecNumber evidence="6">3.4.16.-</ecNumber>
    </recommendedName>
</protein>
<dbReference type="Proteomes" id="UP000807469">
    <property type="component" value="Unassembled WGS sequence"/>
</dbReference>
<dbReference type="AlphaFoldDB" id="A0A9P5Z3K0"/>
<keyword evidence="2 6" id="KW-0121">Carboxypeptidase</keyword>
<keyword evidence="6" id="KW-0732">Signal</keyword>
<dbReference type="InterPro" id="IPR018202">
    <property type="entry name" value="Ser_caboxypep_ser_AS"/>
</dbReference>
<keyword evidence="4 6" id="KW-0378">Hydrolase</keyword>
<dbReference type="OrthoDB" id="443318at2759"/>
<organism evidence="7 8">
    <name type="scientific">Pholiota conissans</name>
    <dbReference type="NCBI Taxonomy" id="109636"/>
    <lineage>
        <taxon>Eukaryota</taxon>
        <taxon>Fungi</taxon>
        <taxon>Dikarya</taxon>
        <taxon>Basidiomycota</taxon>
        <taxon>Agaricomycotina</taxon>
        <taxon>Agaricomycetes</taxon>
        <taxon>Agaricomycetidae</taxon>
        <taxon>Agaricales</taxon>
        <taxon>Agaricineae</taxon>
        <taxon>Strophariaceae</taxon>
        <taxon>Pholiota</taxon>
    </lineage>
</organism>
<dbReference type="SUPFAM" id="SSF53474">
    <property type="entry name" value="alpha/beta-Hydrolases"/>
    <property type="match status" value="1"/>
</dbReference>
<keyword evidence="3 6" id="KW-0645">Protease</keyword>
<dbReference type="Gene3D" id="3.40.50.1820">
    <property type="entry name" value="alpha/beta hydrolase"/>
    <property type="match status" value="1"/>
</dbReference>
<feature type="chain" id="PRO_5040548147" description="Carboxypeptidase" evidence="6">
    <location>
        <begin position="24"/>
        <end position="632"/>
    </location>
</feature>
<proteinExistence type="inferred from homology"/>
<dbReference type="GO" id="GO:0004185">
    <property type="term" value="F:serine-type carboxypeptidase activity"/>
    <property type="evidence" value="ECO:0007669"/>
    <property type="project" value="UniProtKB-UniRule"/>
</dbReference>
<dbReference type="Pfam" id="PF00450">
    <property type="entry name" value="Peptidase_S10"/>
    <property type="match status" value="1"/>
</dbReference>
<evidence type="ECO:0000256" key="2">
    <source>
        <dbReference type="ARBA" id="ARBA00022645"/>
    </source>
</evidence>
<evidence type="ECO:0000313" key="8">
    <source>
        <dbReference type="Proteomes" id="UP000807469"/>
    </source>
</evidence>
<feature type="signal peptide" evidence="6">
    <location>
        <begin position="1"/>
        <end position="23"/>
    </location>
</feature>
<dbReference type="PANTHER" id="PTHR11802:SF479">
    <property type="entry name" value="CARBOXYPEPTIDASE"/>
    <property type="match status" value="1"/>
</dbReference>
<dbReference type="PROSITE" id="PS00131">
    <property type="entry name" value="CARBOXYPEPT_SER_SER"/>
    <property type="match status" value="1"/>
</dbReference>
<gene>
    <name evidence="7" type="ORF">BDN70DRAFT_877456</name>
</gene>